<dbReference type="EMBL" id="ADCY02000035">
    <property type="protein sequence ID" value="EJZ50194.1"/>
    <property type="molecule type" value="Genomic_DNA"/>
</dbReference>
<accession>U6Q2X6</accession>
<sequence length="42" mass="5030">MLKSLKCQNIHCKRKIGEVMGTNYRIIIQCRRCKTRNTFESK</sequence>
<reference evidence="2 3" key="2">
    <citation type="submission" date="2011-10" db="EMBL/GenBank/DDBJ databases">
        <title>The Genome Sequence of Simonsiella muelleri ATCC 29453.</title>
        <authorList>
            <consortium name="The Broad Institute Genome Sequencing Platform"/>
            <consortium name="The Broad Institute Genome Sequencing Center for Infectious Disease"/>
            <person name="Earl A."/>
            <person name="Ward D."/>
            <person name="Feldgarden M."/>
            <person name="Gevers D."/>
            <person name="Izard J."/>
            <person name="Baranova O.V."/>
            <person name="Blanton J.M."/>
            <person name="Tanner A.C."/>
            <person name="Dewhirst F."/>
            <person name="Young S.K."/>
            <person name="Zeng Q."/>
            <person name="Gargeya S."/>
            <person name="Fitzgerald M."/>
            <person name="Haas B."/>
            <person name="Abouelleil A."/>
            <person name="Alvarado L."/>
            <person name="Arachchi H.M."/>
            <person name="Berlin A."/>
            <person name="Brown A."/>
            <person name="Chapman S.B."/>
            <person name="Chen Z."/>
            <person name="Dunbar C."/>
            <person name="Freedman E."/>
            <person name="Gearin G."/>
            <person name="Goldberg J."/>
            <person name="Griggs A."/>
            <person name="Gujja S."/>
            <person name="Heiman D."/>
            <person name="Howarth C."/>
            <person name="Larson L."/>
            <person name="Lui A."/>
            <person name="MacDonald P.J.P."/>
            <person name="Montmayeur A."/>
            <person name="Murphy C."/>
            <person name="Neiman D."/>
            <person name="Pearson M."/>
            <person name="Priest M."/>
            <person name="Roberts A."/>
            <person name="Saif S."/>
            <person name="Shea T."/>
            <person name="Shenoy N."/>
            <person name="Sisk P."/>
            <person name="Stolte C."/>
            <person name="Sykes S."/>
            <person name="Wortman J."/>
            <person name="Nusbaum C."/>
            <person name="Birren B."/>
        </authorList>
    </citation>
    <scope>NUCLEOTIDE SEQUENCE [LARGE SCALE GENOMIC DNA]</scope>
    <source>
        <strain evidence="2 3">ATCC 29453</strain>
    </source>
</reference>
<keyword evidence="3" id="KW-1185">Reference proteome</keyword>
<dbReference type="STRING" id="641147.HMPREF9021_02269"/>
<name>U6Q2X6_9NEIS</name>
<dbReference type="AlphaFoldDB" id="U6Q2X6"/>
<protein>
    <recommendedName>
        <fullName evidence="4">Com family DNA-binding transcriptional regulator</fullName>
    </recommendedName>
</protein>
<dbReference type="HOGENOM" id="CLU_3257873_0_0_4"/>
<evidence type="ECO:0000313" key="2">
    <source>
        <dbReference type="EMBL" id="EJZ50194.1"/>
    </source>
</evidence>
<dbReference type="InterPro" id="IPR023411">
    <property type="entry name" value="RNaseA_AS"/>
</dbReference>
<comment type="caution">
    <text evidence="2">The sequence shown here is derived from an EMBL/GenBank/DDBJ whole genome shotgun (WGS) entry which is preliminary data.</text>
</comment>
<reference evidence="2 3" key="1">
    <citation type="submission" date="2010-03" db="EMBL/GenBank/DDBJ databases">
        <authorList>
            <consortium name="The Broad Institute Genome Sequencing Platform"/>
            <person name="Ward D."/>
            <person name="Earl A."/>
            <person name="Feldgarden M."/>
            <person name="Gevers D."/>
            <person name="Young S."/>
            <person name="Zeng Q."/>
            <person name="Koehrsen M."/>
            <person name="Alvarado L."/>
            <person name="Berlin A.M."/>
            <person name="Borenstein D."/>
            <person name="Chapman S.B."/>
            <person name="Chen Z."/>
            <person name="Engels R."/>
            <person name="Freedman E."/>
            <person name="Gellesch M."/>
            <person name="Goldberg J."/>
            <person name="Griggs A."/>
            <person name="Gujja S."/>
            <person name="Heilman E.R."/>
            <person name="Heiman D.I."/>
            <person name="Hepburn T.A."/>
            <person name="Howarth C."/>
            <person name="Jen D."/>
            <person name="Larson L."/>
            <person name="Mehta T."/>
            <person name="Park D."/>
            <person name="Pearson M."/>
            <person name="Richards J."/>
            <person name="Roberts A."/>
            <person name="Saif S."/>
            <person name="Shea T.D."/>
            <person name="Shenoy N."/>
            <person name="Sisk P."/>
            <person name="Stolte C."/>
            <person name="Sykes S.N."/>
            <person name="Walk T."/>
            <person name="White J."/>
            <person name="Yandava C."/>
            <person name="Izard J."/>
            <person name="Baranova O.V."/>
            <person name="Blanton J.M."/>
            <person name="Tanner A.C."/>
            <person name="Dewhirst F."/>
            <person name="Haas B."/>
            <person name="Nusbaum C."/>
            <person name="Birren B."/>
        </authorList>
    </citation>
    <scope>NUCLEOTIDE SEQUENCE [LARGE SCALE GENOMIC DNA]</scope>
    <source>
        <strain evidence="2 3">ATCC 29453</strain>
    </source>
</reference>
<organism evidence="2 3">
    <name type="scientific">Simonsiella muelleri ATCC 29453</name>
    <dbReference type="NCBI Taxonomy" id="641147"/>
    <lineage>
        <taxon>Bacteria</taxon>
        <taxon>Pseudomonadati</taxon>
        <taxon>Pseudomonadota</taxon>
        <taxon>Betaproteobacteria</taxon>
        <taxon>Neisseriales</taxon>
        <taxon>Neisseriaceae</taxon>
        <taxon>Simonsiella</taxon>
    </lineage>
</organism>
<evidence type="ECO:0000313" key="1">
    <source>
        <dbReference type="EMBL" id="EFG29906.1"/>
    </source>
</evidence>
<evidence type="ECO:0008006" key="4">
    <source>
        <dbReference type="Google" id="ProtNLM"/>
    </source>
</evidence>
<dbReference type="PROSITE" id="PS00127">
    <property type="entry name" value="RNASE_PANCREATIC"/>
    <property type="match status" value="1"/>
</dbReference>
<dbReference type="EMBL" id="ADCY02000073">
    <property type="protein sequence ID" value="EFG29906.1"/>
    <property type="molecule type" value="Genomic_DNA"/>
</dbReference>
<gene>
    <name evidence="1" type="ORF">HMPREF9021_02269</name>
    <name evidence="2" type="ORF">HMPREF9021_02551</name>
</gene>
<dbReference type="Proteomes" id="UP000017813">
    <property type="component" value="Unassembled WGS sequence"/>
</dbReference>
<proteinExistence type="predicted"/>
<evidence type="ECO:0000313" key="3">
    <source>
        <dbReference type="Proteomes" id="UP000017813"/>
    </source>
</evidence>